<keyword evidence="3" id="KW-1185">Reference proteome</keyword>
<protein>
    <submittedName>
        <fullName evidence="2">Uncharacterized protein</fullName>
    </submittedName>
</protein>
<name>A0AAV9ZFA2_9AGAR</name>
<gene>
    <name evidence="2" type="ORF">R3P38DRAFT_3465932</name>
</gene>
<accession>A0AAV9ZFA2</accession>
<feature type="compositionally biased region" description="Basic and acidic residues" evidence="1">
    <location>
        <begin position="74"/>
        <end position="83"/>
    </location>
</feature>
<dbReference type="EMBL" id="JAWWNJ010000157">
    <property type="protein sequence ID" value="KAK6980707.1"/>
    <property type="molecule type" value="Genomic_DNA"/>
</dbReference>
<organism evidence="2 3">
    <name type="scientific">Favolaschia claudopus</name>
    <dbReference type="NCBI Taxonomy" id="2862362"/>
    <lineage>
        <taxon>Eukaryota</taxon>
        <taxon>Fungi</taxon>
        <taxon>Dikarya</taxon>
        <taxon>Basidiomycota</taxon>
        <taxon>Agaricomycotina</taxon>
        <taxon>Agaricomycetes</taxon>
        <taxon>Agaricomycetidae</taxon>
        <taxon>Agaricales</taxon>
        <taxon>Marasmiineae</taxon>
        <taxon>Mycenaceae</taxon>
        <taxon>Favolaschia</taxon>
    </lineage>
</organism>
<evidence type="ECO:0000256" key="1">
    <source>
        <dbReference type="SAM" id="MobiDB-lite"/>
    </source>
</evidence>
<proteinExistence type="predicted"/>
<dbReference type="Proteomes" id="UP001362999">
    <property type="component" value="Unassembled WGS sequence"/>
</dbReference>
<evidence type="ECO:0000313" key="3">
    <source>
        <dbReference type="Proteomes" id="UP001362999"/>
    </source>
</evidence>
<reference evidence="2 3" key="1">
    <citation type="journal article" date="2024" name="J Genomics">
        <title>Draft genome sequencing and assembly of Favolaschia claudopus CIRM-BRFM 2984 isolated from oak limbs.</title>
        <authorList>
            <person name="Navarro D."/>
            <person name="Drula E."/>
            <person name="Chaduli D."/>
            <person name="Cazenave R."/>
            <person name="Ahrendt S."/>
            <person name="Wang J."/>
            <person name="Lipzen A."/>
            <person name="Daum C."/>
            <person name="Barry K."/>
            <person name="Grigoriev I.V."/>
            <person name="Favel A."/>
            <person name="Rosso M.N."/>
            <person name="Martin F."/>
        </authorList>
    </citation>
    <scope>NUCLEOTIDE SEQUENCE [LARGE SCALE GENOMIC DNA]</scope>
    <source>
        <strain evidence="2 3">CIRM-BRFM 2984</strain>
    </source>
</reference>
<feature type="region of interest" description="Disordered" evidence="1">
    <location>
        <begin position="41"/>
        <end position="93"/>
    </location>
</feature>
<dbReference type="AlphaFoldDB" id="A0AAV9ZFA2"/>
<evidence type="ECO:0000313" key="2">
    <source>
        <dbReference type="EMBL" id="KAK6980707.1"/>
    </source>
</evidence>
<sequence>MAIVRESYRCWECEEGPHELRAPFPPQAVVAPSRQGRSIRFAGEGGTAQLTPGSEISGHGSPIMDRAATATDTYRSENPRDSRNGGASQSKFEMNHQADVKTNDAGWLERSDCPKESIRIRELRVDDACMPELQGKRLLSGKKADEHETQGSTADVWLRWWCEGLRSRAEFQILMQSCKQNKRLQTEKGNPYTQKLHRVV</sequence>
<comment type="caution">
    <text evidence="2">The sequence shown here is derived from an EMBL/GenBank/DDBJ whole genome shotgun (WGS) entry which is preliminary data.</text>
</comment>